<feature type="region of interest" description="Disordered" evidence="1">
    <location>
        <begin position="34"/>
        <end position="57"/>
    </location>
</feature>
<sequence>MAANTLLQAGMSTSESVPMGAECLKETITSVLPVRSKPSWNTRQPQTPESFYSRLSP</sequence>
<dbReference type="RefSeq" id="WP_278488657.1">
    <property type="nucleotide sequence ID" value="NZ_JABZTM010000002.1"/>
</dbReference>
<dbReference type="AlphaFoldDB" id="A0A9D5WY16"/>
<feature type="compositionally biased region" description="Polar residues" evidence="1">
    <location>
        <begin position="38"/>
        <end position="57"/>
    </location>
</feature>
<reference evidence="2" key="1">
    <citation type="submission" date="2020-04" db="EMBL/GenBank/DDBJ databases">
        <title>Deep metagenomics examines the oral microbiome during advanced dental caries in children, revealing novel taxa and co-occurrences with host molecules.</title>
        <authorList>
            <person name="Baker J.L."/>
            <person name="Morton J.T."/>
            <person name="Dinis M."/>
            <person name="Alvarez R."/>
            <person name="Tran N.C."/>
            <person name="Knight R."/>
            <person name="Edlund A."/>
        </authorList>
    </citation>
    <scope>NUCLEOTIDE SEQUENCE</scope>
    <source>
        <strain evidence="2">JCVI_32_bin.50</strain>
    </source>
</reference>
<evidence type="ECO:0000256" key="1">
    <source>
        <dbReference type="SAM" id="MobiDB-lite"/>
    </source>
</evidence>
<gene>
    <name evidence="2" type="ORF">HXN55_00350</name>
</gene>
<dbReference type="EMBL" id="JABZTM010000002">
    <property type="protein sequence ID" value="MBF1445827.1"/>
    <property type="molecule type" value="Genomic_DNA"/>
</dbReference>
<organism evidence="2 3">
    <name type="scientific">Prevotella nigrescens</name>
    <dbReference type="NCBI Taxonomy" id="28133"/>
    <lineage>
        <taxon>Bacteria</taxon>
        <taxon>Pseudomonadati</taxon>
        <taxon>Bacteroidota</taxon>
        <taxon>Bacteroidia</taxon>
        <taxon>Bacteroidales</taxon>
        <taxon>Prevotellaceae</taxon>
        <taxon>Prevotella</taxon>
    </lineage>
</organism>
<name>A0A9D5WY16_9BACT</name>
<dbReference type="Proteomes" id="UP000787419">
    <property type="component" value="Unassembled WGS sequence"/>
</dbReference>
<proteinExistence type="predicted"/>
<evidence type="ECO:0000313" key="2">
    <source>
        <dbReference type="EMBL" id="MBF1445827.1"/>
    </source>
</evidence>
<accession>A0A9D5WY16</accession>
<protein>
    <submittedName>
        <fullName evidence="2">Uncharacterized protein</fullName>
    </submittedName>
</protein>
<evidence type="ECO:0000313" key="3">
    <source>
        <dbReference type="Proteomes" id="UP000787419"/>
    </source>
</evidence>
<comment type="caution">
    <text evidence="2">The sequence shown here is derived from an EMBL/GenBank/DDBJ whole genome shotgun (WGS) entry which is preliminary data.</text>
</comment>